<evidence type="ECO:0000313" key="3">
    <source>
        <dbReference type="EMBL" id="QTN36160.1"/>
    </source>
</evidence>
<feature type="transmembrane region" description="Helical" evidence="1">
    <location>
        <begin position="225"/>
        <end position="247"/>
    </location>
</feature>
<feature type="transmembrane region" description="Helical" evidence="1">
    <location>
        <begin position="253"/>
        <end position="274"/>
    </location>
</feature>
<dbReference type="Pfam" id="PF00892">
    <property type="entry name" value="EamA"/>
    <property type="match status" value="2"/>
</dbReference>
<evidence type="ECO:0000256" key="1">
    <source>
        <dbReference type="SAM" id="Phobius"/>
    </source>
</evidence>
<keyword evidence="1" id="KW-0812">Transmembrane</keyword>
<dbReference type="EMBL" id="CP060010">
    <property type="protein sequence ID" value="QTN36160.1"/>
    <property type="molecule type" value="Genomic_DNA"/>
</dbReference>
<sequence length="300" mass="32336">MELWIFLSIAAAFFQTLRFMLQKQLSQTKLTATGATLARFLYSAPLVVALAAIYLQVNDRSFVMPSATFWLYGALGGAAQVLATICTVKTFAYRNFAVGVTFKKTEVLQTALIGLILFGEAVTGMGVIAMVIGFAGVIVLSGAIGKDTNWRASLTSPATLLGLSAGALFGISATTYRAASLMIEAPDPFERAFITLAAVTSMQLIGMLIYLLWRDRAEIGRVMSVWKTAGLVGLTSIAGSYCWFTAFTLQNAAYVKAVGQIELIFSIIATTLVFREKITLREFVGIGFISLSVLGLVLWV</sequence>
<dbReference type="KEGG" id="cact:HZ995_01105"/>
<dbReference type="RefSeq" id="WP_209356863.1">
    <property type="nucleotide sequence ID" value="NZ_CP060010.1"/>
</dbReference>
<feature type="domain" description="EamA" evidence="2">
    <location>
        <begin position="3"/>
        <end position="141"/>
    </location>
</feature>
<dbReference type="GO" id="GO:0016020">
    <property type="term" value="C:membrane"/>
    <property type="evidence" value="ECO:0007669"/>
    <property type="project" value="InterPro"/>
</dbReference>
<dbReference type="Proteomes" id="UP000665026">
    <property type="component" value="Chromosome"/>
</dbReference>
<protein>
    <submittedName>
        <fullName evidence="3">DMT family transporter</fullName>
    </submittedName>
</protein>
<feature type="domain" description="EamA" evidence="2">
    <location>
        <begin position="162"/>
        <end position="297"/>
    </location>
</feature>
<feature type="transmembrane region" description="Helical" evidence="1">
    <location>
        <begin position="37"/>
        <end position="57"/>
    </location>
</feature>
<reference evidence="3" key="1">
    <citation type="submission" date="2020-07" db="EMBL/GenBank/DDBJ databases">
        <title>Genome sequences of bacteria associated with the marine, planktonic diatom Thalassiosira profunda strain ECT2AJA-044.</title>
        <authorList>
            <person name="Gargas C.B."/>
            <person name="Roberts W.R."/>
            <person name="Alverson A.J."/>
        </authorList>
    </citation>
    <scope>NUCLEOTIDE SEQUENCE</scope>
    <source>
        <strain evidence="3">ECT2AJA-044</strain>
    </source>
</reference>
<keyword evidence="1" id="KW-1133">Transmembrane helix</keyword>
<feature type="transmembrane region" description="Helical" evidence="1">
    <location>
        <begin position="192"/>
        <end position="213"/>
    </location>
</feature>
<dbReference type="InterPro" id="IPR037185">
    <property type="entry name" value="EmrE-like"/>
</dbReference>
<organism evidence="3 4">
    <name type="scientific">Cognatishimia activa</name>
    <dbReference type="NCBI Taxonomy" id="1715691"/>
    <lineage>
        <taxon>Bacteria</taxon>
        <taxon>Pseudomonadati</taxon>
        <taxon>Pseudomonadota</taxon>
        <taxon>Alphaproteobacteria</taxon>
        <taxon>Rhodobacterales</taxon>
        <taxon>Paracoccaceae</taxon>
        <taxon>Cognatishimia</taxon>
    </lineage>
</organism>
<dbReference type="InterPro" id="IPR000620">
    <property type="entry name" value="EamA_dom"/>
</dbReference>
<name>A0A975I7Q4_9RHOB</name>
<gene>
    <name evidence="3" type="ORF">HZ995_01105</name>
</gene>
<keyword evidence="1" id="KW-0472">Membrane</keyword>
<evidence type="ECO:0000313" key="4">
    <source>
        <dbReference type="Proteomes" id="UP000665026"/>
    </source>
</evidence>
<feature type="transmembrane region" description="Helical" evidence="1">
    <location>
        <begin position="112"/>
        <end position="140"/>
    </location>
</feature>
<accession>A0A975I7Q4</accession>
<feature type="transmembrane region" description="Helical" evidence="1">
    <location>
        <begin position="283"/>
        <end position="299"/>
    </location>
</feature>
<proteinExistence type="predicted"/>
<dbReference type="SUPFAM" id="SSF103481">
    <property type="entry name" value="Multidrug resistance efflux transporter EmrE"/>
    <property type="match status" value="2"/>
</dbReference>
<dbReference type="AlphaFoldDB" id="A0A975I7Q4"/>
<evidence type="ECO:0000259" key="2">
    <source>
        <dbReference type="Pfam" id="PF00892"/>
    </source>
</evidence>
<feature type="transmembrane region" description="Helical" evidence="1">
    <location>
        <begin position="69"/>
        <end position="92"/>
    </location>
</feature>
<feature type="transmembrane region" description="Helical" evidence="1">
    <location>
        <begin position="152"/>
        <end position="172"/>
    </location>
</feature>